<evidence type="ECO:0000313" key="3">
    <source>
        <dbReference type="Proteomes" id="UP000001628"/>
    </source>
</evidence>
<dbReference type="KEGG" id="pbn:PADG_00817"/>
<feature type="region of interest" description="Disordered" evidence="1">
    <location>
        <begin position="125"/>
        <end position="209"/>
    </location>
</feature>
<dbReference type="VEuPathDB" id="FungiDB:PADG_00817"/>
<feature type="region of interest" description="Disordered" evidence="1">
    <location>
        <begin position="374"/>
        <end position="456"/>
    </location>
</feature>
<feature type="compositionally biased region" description="Basic residues" evidence="1">
    <location>
        <begin position="268"/>
        <end position="285"/>
    </location>
</feature>
<feature type="region of interest" description="Disordered" evidence="1">
    <location>
        <begin position="1"/>
        <end position="50"/>
    </location>
</feature>
<feature type="compositionally biased region" description="Basic and acidic residues" evidence="1">
    <location>
        <begin position="420"/>
        <end position="432"/>
    </location>
</feature>
<feature type="compositionally biased region" description="Acidic residues" evidence="1">
    <location>
        <begin position="156"/>
        <end position="171"/>
    </location>
</feature>
<gene>
    <name evidence="2" type="ORF">PADG_00817</name>
</gene>
<organism evidence="2 3">
    <name type="scientific">Paracoccidioides brasiliensis (strain Pb18)</name>
    <dbReference type="NCBI Taxonomy" id="502780"/>
    <lineage>
        <taxon>Eukaryota</taxon>
        <taxon>Fungi</taxon>
        <taxon>Dikarya</taxon>
        <taxon>Ascomycota</taxon>
        <taxon>Pezizomycotina</taxon>
        <taxon>Eurotiomycetes</taxon>
        <taxon>Eurotiomycetidae</taxon>
        <taxon>Onygenales</taxon>
        <taxon>Ajellomycetaceae</taxon>
        <taxon>Paracoccidioides</taxon>
    </lineage>
</organism>
<feature type="compositionally biased region" description="Basic and acidic residues" evidence="1">
    <location>
        <begin position="304"/>
        <end position="323"/>
    </location>
</feature>
<dbReference type="eggNOG" id="ENOG502RQW5">
    <property type="taxonomic scope" value="Eukaryota"/>
</dbReference>
<evidence type="ECO:0000313" key="2">
    <source>
        <dbReference type="EMBL" id="EEH44528.2"/>
    </source>
</evidence>
<feature type="region of interest" description="Disordered" evidence="1">
    <location>
        <begin position="231"/>
        <end position="339"/>
    </location>
</feature>
<reference evidence="2 3" key="1">
    <citation type="journal article" date="2011" name="PLoS Genet.">
        <title>Comparative genomic analysis of human fungal pathogens causing paracoccidioidomycosis.</title>
        <authorList>
            <person name="Desjardins C.A."/>
            <person name="Champion M.D."/>
            <person name="Holder J.W."/>
            <person name="Muszewska A."/>
            <person name="Goldberg J."/>
            <person name="Bailao A.M."/>
            <person name="Brigido M.M."/>
            <person name="Ferreira M.E."/>
            <person name="Garcia A.M."/>
            <person name="Grynberg M."/>
            <person name="Gujja S."/>
            <person name="Heiman D.I."/>
            <person name="Henn M.R."/>
            <person name="Kodira C.D."/>
            <person name="Leon-Narvaez H."/>
            <person name="Longo L.V."/>
            <person name="Ma L.J."/>
            <person name="Malavazi I."/>
            <person name="Matsuo A.L."/>
            <person name="Morais F.V."/>
            <person name="Pereira M."/>
            <person name="Rodriguez-Brito S."/>
            <person name="Sakthikumar S."/>
            <person name="Salem-Izacc S.M."/>
            <person name="Sykes S.M."/>
            <person name="Teixeira M.M."/>
            <person name="Vallejo M.C."/>
            <person name="Walter M.E."/>
            <person name="Yandava C."/>
            <person name="Young S."/>
            <person name="Zeng Q."/>
            <person name="Zucker J."/>
            <person name="Felipe M.S."/>
            <person name="Goldman G.H."/>
            <person name="Haas B.J."/>
            <person name="McEwen J.G."/>
            <person name="Nino-Vega G."/>
            <person name="Puccia R."/>
            <person name="San-Blas G."/>
            <person name="Soares C.M."/>
            <person name="Birren B.W."/>
            <person name="Cuomo C.A."/>
        </authorList>
    </citation>
    <scope>NUCLEOTIDE SEQUENCE [LARGE SCALE GENOMIC DNA]</scope>
    <source>
        <strain evidence="2 3">Pb18</strain>
    </source>
</reference>
<protein>
    <submittedName>
        <fullName evidence="2">Uncharacterized protein</fullName>
    </submittedName>
</protein>
<dbReference type="AlphaFoldDB" id="C1FYE1"/>
<dbReference type="EMBL" id="KN275957">
    <property type="protein sequence ID" value="EEH44528.2"/>
    <property type="molecule type" value="Genomic_DNA"/>
</dbReference>
<dbReference type="GeneID" id="22580597"/>
<feature type="region of interest" description="Disordered" evidence="1">
    <location>
        <begin position="496"/>
        <end position="527"/>
    </location>
</feature>
<keyword evidence="3" id="KW-1185">Reference proteome</keyword>
<sequence length="527" mass="58549">MPPVTRSGEGQRGHIPCRGSLRPRGCSHSPILEDQEQPVGMSDAVQRRVPRQGQEIFYRYEATGDPTSKDGTSDTRFSWDIEKGNWIPKSEWLEKMIGPTERVRMAAESSEADPIDPVSVEADMETDVPAVEESAKDIASDNINKMESEKSKENVVDDAETEEDIQGEVEDCPSKIIKLKSGPMGVDGKKRKRAHSPPPSPQTHSGLKNIKRLLALTAVGLGQIQASGEKVAPELDKDITGPPPKKFKPMRGTALAREELGMNTKPKPVVKKTKFPGKRATKKAQPKVSQVVLDGEDAVLDIDATPKPEERQKKPEASRKNGKESCLQKGVRTSPSQRWLQQYRSMKELFWGINPENAPVPREGVEPVFRAYIVPKPKEPQKKAACKMSEQEQERSHSKKFPNRQTDEDGGCSEPIIAPKPERQPKKPPVERRRPRKIAAATAAAGGMTVQEDNATSEIVVPEVTVTGHQQETRETTVMKEAAGEQVVSCRVRKENWTSQLSRSRKRRTELKQVAGKRGSVERLNSR</sequence>
<dbReference type="InParanoid" id="C1FYE1"/>
<accession>C1FYE1</accession>
<name>C1FYE1_PARBD</name>
<evidence type="ECO:0000256" key="1">
    <source>
        <dbReference type="SAM" id="MobiDB-lite"/>
    </source>
</evidence>
<dbReference type="Proteomes" id="UP000001628">
    <property type="component" value="Unassembled WGS sequence"/>
</dbReference>
<dbReference type="OrthoDB" id="4186927at2759"/>
<proteinExistence type="predicted"/>
<feature type="compositionally biased region" description="Basic and acidic residues" evidence="1">
    <location>
        <begin position="133"/>
        <end position="155"/>
    </location>
</feature>
<dbReference type="HOGENOM" id="CLU_516876_0_0_1"/>
<dbReference type="RefSeq" id="XP_010755993.1">
    <property type="nucleotide sequence ID" value="XM_010757691.1"/>
</dbReference>